<evidence type="ECO:0000313" key="7">
    <source>
        <dbReference type="EMBL" id="MTD94913.1"/>
    </source>
</evidence>
<gene>
    <name evidence="7" type="ORF">GIW81_11285</name>
</gene>
<evidence type="ECO:0000256" key="4">
    <source>
        <dbReference type="ARBA" id="ARBA00023136"/>
    </source>
</evidence>
<keyword evidence="4 5" id="KW-0472">Membrane</keyword>
<feature type="transmembrane region" description="Helical" evidence="5">
    <location>
        <begin position="193"/>
        <end position="213"/>
    </location>
</feature>
<dbReference type="Pfam" id="PF00916">
    <property type="entry name" value="Sulfate_transp"/>
    <property type="match status" value="1"/>
</dbReference>
<organism evidence="7 8">
    <name type="scientific">Hyphomicrobium album</name>
    <dbReference type="NCBI Taxonomy" id="2665159"/>
    <lineage>
        <taxon>Bacteria</taxon>
        <taxon>Pseudomonadati</taxon>
        <taxon>Pseudomonadota</taxon>
        <taxon>Alphaproteobacteria</taxon>
        <taxon>Hyphomicrobiales</taxon>
        <taxon>Hyphomicrobiaceae</taxon>
        <taxon>Hyphomicrobium</taxon>
    </lineage>
</organism>
<keyword evidence="3 5" id="KW-1133">Transmembrane helix</keyword>
<dbReference type="RefSeq" id="WP_154739277.1">
    <property type="nucleotide sequence ID" value="NZ_WMBQ01000001.1"/>
</dbReference>
<feature type="transmembrane region" description="Helical" evidence="5">
    <location>
        <begin position="243"/>
        <end position="267"/>
    </location>
</feature>
<name>A0A6I3KKN3_9HYPH</name>
<feature type="domain" description="SLC26A/SulP transporter" evidence="6">
    <location>
        <begin position="11"/>
        <end position="381"/>
    </location>
</feature>
<dbReference type="GO" id="GO:0055085">
    <property type="term" value="P:transmembrane transport"/>
    <property type="evidence" value="ECO:0007669"/>
    <property type="project" value="InterPro"/>
</dbReference>
<dbReference type="InterPro" id="IPR011547">
    <property type="entry name" value="SLC26A/SulP_dom"/>
</dbReference>
<dbReference type="InterPro" id="IPR001902">
    <property type="entry name" value="SLC26A/SulP_fam"/>
</dbReference>
<keyword evidence="2 5" id="KW-0812">Transmembrane</keyword>
<evidence type="ECO:0000313" key="8">
    <source>
        <dbReference type="Proteomes" id="UP000440694"/>
    </source>
</evidence>
<accession>A0A6I3KKN3</accession>
<sequence>MDTPFSKATFGRDFLASIVVFLVALPLCMGISLASGMPPTAGIITGIVGGIIVGMIAGAPLQVSGPAAGLSVLVWQLVDQFGLEMIGVIILFAGLIQLVAGLCKLGQWFRAVSPAVINGMLAGIGVLILASQFHVMLDYKPIGTGIQNLMGIPTSLMNAINEGGPHIQALGIGVLTIATIFGWSALAPKSWRLFPAPLVGAIVGIAAAQLLGFTDLKYVNVPDNIWAETIFPTPEKLMRIMEWPVLVGAISIAFIASAETLLCATAVDQMHKGPRTKYDRELAAQGVGNTICGFLGVLPMTGVIVRSGANVEAGAVTRWSAVMHGVWLLLFVSALPFTLKYIPLSALAAILVFTGYKLAYPKIVPTLLKYGKGEVFIYFATIIMIVATNLLEGVLVGLGLSLIKLLYAFSHLDVRKEESGDKVDIYLKGAATLIRLPKLAAELEKLKPGADVTVHIGDLEYIDHACLDLLGNWDKQYAATGGSVTIEWDELSSKYHARRPANIKAAREAARAGAWVGPTPASRS</sequence>
<feature type="transmembrane region" description="Helical" evidence="5">
    <location>
        <begin position="326"/>
        <end position="356"/>
    </location>
</feature>
<evidence type="ECO:0000256" key="5">
    <source>
        <dbReference type="SAM" id="Phobius"/>
    </source>
</evidence>
<feature type="transmembrane region" description="Helical" evidence="5">
    <location>
        <begin position="167"/>
        <end position="186"/>
    </location>
</feature>
<dbReference type="GO" id="GO:0016020">
    <property type="term" value="C:membrane"/>
    <property type="evidence" value="ECO:0007669"/>
    <property type="project" value="UniProtKB-SubCell"/>
</dbReference>
<evidence type="ECO:0000256" key="1">
    <source>
        <dbReference type="ARBA" id="ARBA00004141"/>
    </source>
</evidence>
<feature type="transmembrane region" description="Helical" evidence="5">
    <location>
        <begin position="41"/>
        <end position="61"/>
    </location>
</feature>
<keyword evidence="8" id="KW-1185">Reference proteome</keyword>
<dbReference type="EMBL" id="WMBQ01000001">
    <property type="protein sequence ID" value="MTD94913.1"/>
    <property type="molecule type" value="Genomic_DNA"/>
</dbReference>
<evidence type="ECO:0000256" key="2">
    <source>
        <dbReference type="ARBA" id="ARBA00022692"/>
    </source>
</evidence>
<feature type="transmembrane region" description="Helical" evidence="5">
    <location>
        <begin position="376"/>
        <end position="407"/>
    </location>
</feature>
<reference evidence="7 8" key="1">
    <citation type="submission" date="2019-11" db="EMBL/GenBank/DDBJ databases">
        <title>Identification of a novel strain.</title>
        <authorList>
            <person name="Xu Q."/>
            <person name="Wang G."/>
        </authorList>
    </citation>
    <scope>NUCLEOTIDE SEQUENCE [LARGE SCALE GENOMIC DNA]</scope>
    <source>
        <strain evidence="8">xq</strain>
    </source>
</reference>
<evidence type="ECO:0000259" key="6">
    <source>
        <dbReference type="Pfam" id="PF00916"/>
    </source>
</evidence>
<protein>
    <submittedName>
        <fullName evidence="7">SulP family inorganic anion transporter</fullName>
    </submittedName>
</protein>
<feature type="transmembrane region" description="Helical" evidence="5">
    <location>
        <begin position="81"/>
        <end position="103"/>
    </location>
</feature>
<proteinExistence type="predicted"/>
<comment type="subcellular location">
    <subcellularLocation>
        <location evidence="1">Membrane</location>
        <topology evidence="1">Multi-pass membrane protein</topology>
    </subcellularLocation>
</comment>
<dbReference type="Proteomes" id="UP000440694">
    <property type="component" value="Unassembled WGS sequence"/>
</dbReference>
<dbReference type="PANTHER" id="PTHR11814">
    <property type="entry name" value="SULFATE TRANSPORTER"/>
    <property type="match status" value="1"/>
</dbReference>
<evidence type="ECO:0000256" key="3">
    <source>
        <dbReference type="ARBA" id="ARBA00022989"/>
    </source>
</evidence>
<comment type="caution">
    <text evidence="7">The sequence shown here is derived from an EMBL/GenBank/DDBJ whole genome shotgun (WGS) entry which is preliminary data.</text>
</comment>
<feature type="transmembrane region" description="Helical" evidence="5">
    <location>
        <begin position="14"/>
        <end position="34"/>
    </location>
</feature>
<dbReference type="AlphaFoldDB" id="A0A6I3KKN3"/>
<feature type="transmembrane region" description="Helical" evidence="5">
    <location>
        <begin position="115"/>
        <end position="135"/>
    </location>
</feature>